<evidence type="ECO:0000313" key="2">
    <source>
        <dbReference type="EMBL" id="PWS30804.1"/>
    </source>
</evidence>
<dbReference type="AlphaFoldDB" id="A0A317EVL6"/>
<comment type="caution">
    <text evidence="2">The sequence shown here is derived from an EMBL/GenBank/DDBJ whole genome shotgun (WGS) entry which is preliminary data.</text>
</comment>
<feature type="signal peptide" evidence="1">
    <location>
        <begin position="1"/>
        <end position="20"/>
    </location>
</feature>
<dbReference type="OrthoDB" id="760974at2"/>
<evidence type="ECO:0000256" key="1">
    <source>
        <dbReference type="SAM" id="SignalP"/>
    </source>
</evidence>
<dbReference type="EMBL" id="QGNY01000005">
    <property type="protein sequence ID" value="PWS30804.1"/>
    <property type="molecule type" value="Genomic_DNA"/>
</dbReference>
<evidence type="ECO:0000313" key="3">
    <source>
        <dbReference type="Proteomes" id="UP000245391"/>
    </source>
</evidence>
<dbReference type="RefSeq" id="WP_109930754.1">
    <property type="nucleotide sequence ID" value="NZ_QGNY01000005.1"/>
</dbReference>
<keyword evidence="1" id="KW-0732">Signal</keyword>
<organism evidence="2 3">
    <name type="scientific">Pedobacter paludis</name>
    <dbReference type="NCBI Taxonomy" id="2203212"/>
    <lineage>
        <taxon>Bacteria</taxon>
        <taxon>Pseudomonadati</taxon>
        <taxon>Bacteroidota</taxon>
        <taxon>Sphingobacteriia</taxon>
        <taxon>Sphingobacteriales</taxon>
        <taxon>Sphingobacteriaceae</taxon>
        <taxon>Pedobacter</taxon>
    </lineage>
</organism>
<sequence>MKNKILIFLILGFKVNFAFAQIKESKKAQVAYKIVETAPKCKQYTKGLYERVIKNGGTSYGIMLETSPDPKKDLSQGYSKTYNFNLHESYPDRMPIIARFVFDPVKKQLYDEDTANDKLIPIAFDKKLLAIFSKK</sequence>
<protein>
    <submittedName>
        <fullName evidence="2">Uncharacterized protein</fullName>
    </submittedName>
</protein>
<gene>
    <name evidence="2" type="ORF">DF947_14420</name>
</gene>
<name>A0A317EVL6_9SPHI</name>
<proteinExistence type="predicted"/>
<feature type="chain" id="PRO_5016384672" evidence="1">
    <location>
        <begin position="21"/>
        <end position="135"/>
    </location>
</feature>
<accession>A0A317EVL6</accession>
<dbReference type="Proteomes" id="UP000245391">
    <property type="component" value="Unassembled WGS sequence"/>
</dbReference>
<reference evidence="3" key="1">
    <citation type="submission" date="2018-05" db="EMBL/GenBank/DDBJ databases">
        <title>Pedobacter paludis sp. nov., isolated from wetland soil.</title>
        <authorList>
            <person name="Zhang Y."/>
        </authorList>
    </citation>
    <scope>NUCLEOTIDE SEQUENCE [LARGE SCALE GENOMIC DNA]</scope>
    <source>
        <strain evidence="3">R-8</strain>
    </source>
</reference>
<keyword evidence="3" id="KW-1185">Reference proteome</keyword>